<name>A0A513ZYF3_9CAUD</name>
<keyword evidence="2" id="KW-1185">Reference proteome</keyword>
<organism evidence="1 2">
    <name type="scientific">Pantoea phage vB_PagM_AAM37</name>
    <dbReference type="NCBI Taxonomy" id="2588093"/>
    <lineage>
        <taxon>Viruses</taxon>
        <taxon>Duplodnaviria</taxon>
        <taxon>Heunggongvirae</taxon>
        <taxon>Uroviricota</taxon>
        <taxon>Caudoviricetes</taxon>
        <taxon>Dibbivirus</taxon>
        <taxon>Dibbivirus AAM37</taxon>
    </lineage>
</organism>
<dbReference type="EMBL" id="MK798143">
    <property type="protein sequence ID" value="QDH45701.1"/>
    <property type="molecule type" value="Genomic_DNA"/>
</dbReference>
<protein>
    <submittedName>
        <fullName evidence="1">Structural protein</fullName>
    </submittedName>
</protein>
<evidence type="ECO:0000313" key="2">
    <source>
        <dbReference type="Proteomes" id="UP000317930"/>
    </source>
</evidence>
<proteinExistence type="predicted"/>
<reference evidence="1 2" key="1">
    <citation type="submission" date="2019-04" db="EMBL/GenBank/DDBJ databases">
        <title>Complete genome sequence of Pantoea sp. infecting bacteriophage vB_PagM_AAM37.</title>
        <authorList>
            <person name="Truncaite L."/>
            <person name="Simoliuniene M."/>
            <person name="Zajanckauskaite A."/>
            <person name="Meskys R."/>
            <person name="Simoliunas E."/>
        </authorList>
    </citation>
    <scope>NUCLEOTIDE SEQUENCE [LARGE SCALE GENOMIC DNA]</scope>
    <source>
        <strain evidence="1">AAM37</strain>
    </source>
</reference>
<dbReference type="SUPFAM" id="SSF49899">
    <property type="entry name" value="Concanavalin A-like lectins/glucanases"/>
    <property type="match status" value="1"/>
</dbReference>
<evidence type="ECO:0000313" key="1">
    <source>
        <dbReference type="EMBL" id="QDH45701.1"/>
    </source>
</evidence>
<accession>A0A513ZYF3</accession>
<gene>
    <name evidence="1" type="ORF">AAM37_gp30</name>
</gene>
<dbReference type="Proteomes" id="UP000317930">
    <property type="component" value="Segment"/>
</dbReference>
<sequence>MRLILDTTINNPNLPLIDAVMGLINSNAIAVYGMQDKGDLTGRSGPLVTSAGFDSQGIVLDGTANTIIKTPVKQTDEMTVIYAWQLQRAASDAASVPISNLTPGNSPYSGFRLITQANGGEFIQVGTGVTSPAVNQLQTPFSNGTTWVAQAVSWNSARVDKYFPNSLNPLGAGWPVPPKNNGDIFYLNGIPAEVASPTKNGYTGKIGLVAFYNRKMTAEEISALLTTTLRVMADRGVVI</sequence>
<dbReference type="InterPro" id="IPR013320">
    <property type="entry name" value="ConA-like_dom_sf"/>
</dbReference>
<dbReference type="Gene3D" id="2.60.120.200">
    <property type="match status" value="1"/>
</dbReference>